<reference evidence="1 3" key="1">
    <citation type="submission" date="2014-11" db="EMBL/GenBank/DDBJ databases">
        <title>Genome sequence of Pseudomonas tuomuerensis JCM 14085.</title>
        <authorList>
            <person name="Shin S.-K."/>
            <person name="Yi H."/>
        </authorList>
    </citation>
    <scope>NUCLEOTIDE SEQUENCE [LARGE SCALE GENOMIC DNA]</scope>
    <source>
        <strain evidence="1 3">JCM 14085</strain>
    </source>
</reference>
<evidence type="ECO:0000313" key="2">
    <source>
        <dbReference type="EMBL" id="SIP88402.1"/>
    </source>
</evidence>
<dbReference type="EMBL" id="FTMC01000001">
    <property type="protein sequence ID" value="SIP88402.1"/>
    <property type="molecule type" value="Genomic_DNA"/>
</dbReference>
<dbReference type="RefSeq" id="WP_027591064.1">
    <property type="nucleotide sequence ID" value="NZ_FMUP01000002.1"/>
</dbReference>
<organism evidence="1 3">
    <name type="scientific">Pseudomonas flexibilis</name>
    <dbReference type="NCBI Taxonomy" id="706570"/>
    <lineage>
        <taxon>Bacteria</taxon>
        <taxon>Pseudomonadati</taxon>
        <taxon>Pseudomonadota</taxon>
        <taxon>Gammaproteobacteria</taxon>
        <taxon>Pseudomonadales</taxon>
        <taxon>Pseudomonadaceae</taxon>
        <taxon>Pseudomonas</taxon>
    </lineage>
</organism>
<proteinExistence type="predicted"/>
<evidence type="ECO:0000313" key="4">
    <source>
        <dbReference type="Proteomes" id="UP000186079"/>
    </source>
</evidence>
<dbReference type="Proteomes" id="UP000030980">
    <property type="component" value="Unassembled WGS sequence"/>
</dbReference>
<dbReference type="AlphaFoldDB" id="A0A0B2D8M0"/>
<reference evidence="2 4" key="2">
    <citation type="submission" date="2017-01" db="EMBL/GenBank/DDBJ databases">
        <authorList>
            <person name="Mah S.A."/>
            <person name="Swanson W.J."/>
            <person name="Moy G.W."/>
            <person name="Vacquier V.D."/>
        </authorList>
    </citation>
    <scope>NUCLEOTIDE SEQUENCE [LARGE SCALE GENOMIC DNA]</scope>
    <source>
        <strain evidence="2 4">ATCC 29606</strain>
    </source>
</reference>
<accession>A0A0B3BTL4</accession>
<protein>
    <submittedName>
        <fullName evidence="1">Uncharacterized protein</fullName>
    </submittedName>
</protein>
<evidence type="ECO:0000313" key="1">
    <source>
        <dbReference type="EMBL" id="KHO64401.1"/>
    </source>
</evidence>
<evidence type="ECO:0000313" key="3">
    <source>
        <dbReference type="Proteomes" id="UP000030980"/>
    </source>
</evidence>
<dbReference type="STRING" id="706570.PT85_09300"/>
<dbReference type="Proteomes" id="UP000186079">
    <property type="component" value="Unassembled WGS sequence"/>
</dbReference>
<dbReference type="OrthoDB" id="6914861at2"/>
<dbReference type="PATRIC" id="fig|706570.3.peg.291"/>
<accession>A0A0B2D8M0</accession>
<gene>
    <name evidence="1" type="ORF">PT85_09300</name>
    <name evidence="2" type="ORF">SAMN05421672_101171</name>
</gene>
<dbReference type="InterPro" id="IPR056903">
    <property type="entry name" value="PA4575-like"/>
</dbReference>
<keyword evidence="3" id="KW-1185">Reference proteome</keyword>
<sequence>MSHHICLVREYLGMSMRIEARIHALAGGNGRWTLLCAAGLSGAQPTEIKVQGPFLGAGEAARVLAAIVDNLREQGYREVADQPIWRLHMQARLRQLNGQPQRRAWP</sequence>
<name>A0A0B2D8M0_9PSED</name>
<dbReference type="EMBL" id="JTAK01000004">
    <property type="protein sequence ID" value="KHO64401.1"/>
    <property type="molecule type" value="Genomic_DNA"/>
</dbReference>
<dbReference type="Pfam" id="PF24876">
    <property type="entry name" value="PA4575"/>
    <property type="match status" value="1"/>
</dbReference>